<dbReference type="PATRIC" id="fig|1392540.3.peg.1495"/>
<dbReference type="EMBL" id="AYER01000006">
    <property type="protein sequence ID" value="ESK38726.1"/>
    <property type="molecule type" value="Genomic_DNA"/>
</dbReference>
<evidence type="ECO:0000313" key="1">
    <source>
        <dbReference type="EMBL" id="ESK38726.1"/>
    </source>
</evidence>
<gene>
    <name evidence="1" type="ORF">P256_01545</name>
</gene>
<organism evidence="1 2">
    <name type="scientific">Acinetobacter nectaris CIP 110549</name>
    <dbReference type="NCBI Taxonomy" id="1392540"/>
    <lineage>
        <taxon>Bacteria</taxon>
        <taxon>Pseudomonadati</taxon>
        <taxon>Pseudomonadota</taxon>
        <taxon>Gammaproteobacteria</taxon>
        <taxon>Moraxellales</taxon>
        <taxon>Moraxellaceae</taxon>
        <taxon>Acinetobacter</taxon>
    </lineage>
</organism>
<protein>
    <submittedName>
        <fullName evidence="1">Uncharacterized protein</fullName>
    </submittedName>
</protein>
<dbReference type="STRING" id="1392540.P256_01545"/>
<sequence length="245" mass="28469">MNHTENKFQYKQSISIEKAIDTIKIKCTNTMNKPLWRGMRDSGDSLIMDSRSGERLPTIAKIAGNYSAMIFNTQLTKKKLPPRTQCVITTGHETKAHTQGFGNGTCYAIFPFDEHVFCGSQKDLWEVKFSINNQKISLLDFHKTLYAFEVDDKNLDTMVQDIYSITSNNLNKNNDFNKAFYELFHGKNEEELRHMILESLDIDILFDVYQSDNINHSVTEIWFNGPCICLRENIYEQVKQYFSLM</sequence>
<comment type="caution">
    <text evidence="1">The sequence shown here is derived from an EMBL/GenBank/DDBJ whole genome shotgun (WGS) entry which is preliminary data.</text>
</comment>
<dbReference type="RefSeq" id="WP_023273165.1">
    <property type="nucleotide sequence ID" value="NZ_KI530723.1"/>
</dbReference>
<proteinExistence type="predicted"/>
<dbReference type="Proteomes" id="UP000023785">
    <property type="component" value="Unassembled WGS sequence"/>
</dbReference>
<accession>V2TLM9</accession>
<dbReference type="AlphaFoldDB" id="V2TLM9"/>
<name>V2TLM9_9GAMM</name>
<keyword evidence="2" id="KW-1185">Reference proteome</keyword>
<evidence type="ECO:0000313" key="2">
    <source>
        <dbReference type="Proteomes" id="UP000023785"/>
    </source>
</evidence>
<dbReference type="HOGENOM" id="CLU_1131698_0_0_6"/>
<reference evidence="1 2" key="1">
    <citation type="submission" date="2013-10" db="EMBL/GenBank/DDBJ databases">
        <title>The Genome Sequence of Acinetobacter nectaris CIP 110549.</title>
        <authorList>
            <consortium name="The Broad Institute Genomics Platform"/>
            <consortium name="The Broad Institute Genome Sequencing Center for Infectious Disease"/>
            <person name="Cerqueira G."/>
            <person name="Feldgarden M."/>
            <person name="Courvalin P."/>
            <person name="Grillot-Courvalin C."/>
            <person name="Clermont D."/>
            <person name="Rocha E."/>
            <person name="Yoon E.-J."/>
            <person name="Nemec A."/>
            <person name="Young S.K."/>
            <person name="Zeng Q."/>
            <person name="Gargeya S."/>
            <person name="Fitzgerald M."/>
            <person name="Abouelleil A."/>
            <person name="Alvarado L."/>
            <person name="Berlin A.M."/>
            <person name="Chapman S.B."/>
            <person name="Gainer-Dewar J."/>
            <person name="Goldberg J."/>
            <person name="Gnerre S."/>
            <person name="Griggs A."/>
            <person name="Gujja S."/>
            <person name="Hansen M."/>
            <person name="Howarth C."/>
            <person name="Imamovic A."/>
            <person name="Ireland A."/>
            <person name="Larimer J."/>
            <person name="McCowan C."/>
            <person name="Murphy C."/>
            <person name="Pearson M."/>
            <person name="Poon T.W."/>
            <person name="Priest M."/>
            <person name="Roberts A."/>
            <person name="Saif S."/>
            <person name="Shea T."/>
            <person name="Sykes S."/>
            <person name="Wortman J."/>
            <person name="Nusbaum C."/>
            <person name="Birren B."/>
        </authorList>
    </citation>
    <scope>NUCLEOTIDE SEQUENCE [LARGE SCALE GENOMIC DNA]</scope>
    <source>
        <strain evidence="1 2">CIP 110549</strain>
    </source>
</reference>